<dbReference type="PROSITE" id="PS50801">
    <property type="entry name" value="STAS"/>
    <property type="match status" value="1"/>
</dbReference>
<evidence type="ECO:0000256" key="1">
    <source>
        <dbReference type="ARBA" id="ARBA00022801"/>
    </source>
</evidence>
<dbReference type="GO" id="GO:0016791">
    <property type="term" value="F:phosphatase activity"/>
    <property type="evidence" value="ECO:0007669"/>
    <property type="project" value="TreeGrafter"/>
</dbReference>
<dbReference type="Gene3D" id="3.60.40.10">
    <property type="entry name" value="PPM-type phosphatase domain"/>
    <property type="match status" value="1"/>
</dbReference>
<dbReference type="Proteomes" id="UP000239203">
    <property type="component" value="Unassembled WGS sequence"/>
</dbReference>
<dbReference type="Gene3D" id="3.30.750.24">
    <property type="entry name" value="STAS domain"/>
    <property type="match status" value="1"/>
</dbReference>
<dbReference type="InterPro" id="IPR002645">
    <property type="entry name" value="STAS_dom"/>
</dbReference>
<dbReference type="Pfam" id="PF13581">
    <property type="entry name" value="HATPase_c_2"/>
    <property type="match status" value="1"/>
</dbReference>
<protein>
    <submittedName>
        <fullName evidence="3">STAS domain-containing protein</fullName>
    </submittedName>
</protein>
<evidence type="ECO:0000259" key="2">
    <source>
        <dbReference type="PROSITE" id="PS50801"/>
    </source>
</evidence>
<keyword evidence="1" id="KW-0378">Hydrolase</keyword>
<dbReference type="EMBL" id="PTIX01000008">
    <property type="protein sequence ID" value="PPK67122.1"/>
    <property type="molecule type" value="Genomic_DNA"/>
</dbReference>
<dbReference type="PANTHER" id="PTHR43156">
    <property type="entry name" value="STAGE II SPORULATION PROTEIN E-RELATED"/>
    <property type="match status" value="1"/>
</dbReference>
<evidence type="ECO:0000313" key="4">
    <source>
        <dbReference type="Proteomes" id="UP000239203"/>
    </source>
</evidence>
<dbReference type="InterPro" id="IPR052016">
    <property type="entry name" value="Bact_Sigma-Reg"/>
</dbReference>
<dbReference type="InterPro" id="IPR036890">
    <property type="entry name" value="HATPase_C_sf"/>
</dbReference>
<sequence length="437" mass="46356">MGQLRVLLADRLAATGDVLAALQAVDAATDRIRGSHAATVCVVILNPRTGELHYSTAGHPPPLVVPADGEARFLAPTGTGPLGVGAHRGPNAVGDERLKPGDLVLLYSDGILERPGREVAESTVELARVAADATADRVMRGDVALAVERACTQTVELLTRVTGHTDDITLLAAQLTKPPKPFGRTVLATHDSLPALRRAVDEWLAEADVDQPDSDAVRHAVIELAANATEHAHIDSPDPHSFTVTGELSDTGVLSMRVTDQGRWREPRPSADRGIGLHMTRKLVATLRVEHDEHGTTATIGLRLTRPAKLITADDTTFRAPTHAPQSAPLLVLEQPTTTPRIRVDGPIDATTASTVEHQILTGSTGARSLTIDLTGVTHLASAGVAALHRLTALHRDNNTELRLYARSGTNADTILTLVALPHATQDPDTQPADNDI</sequence>
<dbReference type="InterPro" id="IPR001932">
    <property type="entry name" value="PPM-type_phosphatase-like_dom"/>
</dbReference>
<name>A0A2S6GPE7_9PSEU</name>
<dbReference type="SUPFAM" id="SSF55874">
    <property type="entry name" value="ATPase domain of HSP90 chaperone/DNA topoisomerase II/histidine kinase"/>
    <property type="match status" value="1"/>
</dbReference>
<dbReference type="InterPro" id="IPR036457">
    <property type="entry name" value="PPM-type-like_dom_sf"/>
</dbReference>
<evidence type="ECO:0000313" key="3">
    <source>
        <dbReference type="EMBL" id="PPK67122.1"/>
    </source>
</evidence>
<accession>A0A2S6GPE7</accession>
<keyword evidence="4" id="KW-1185">Reference proteome</keyword>
<reference evidence="3 4" key="1">
    <citation type="submission" date="2018-02" db="EMBL/GenBank/DDBJ databases">
        <title>Genomic Encyclopedia of Archaeal and Bacterial Type Strains, Phase II (KMG-II): from individual species to whole genera.</title>
        <authorList>
            <person name="Goeker M."/>
        </authorList>
    </citation>
    <scope>NUCLEOTIDE SEQUENCE [LARGE SCALE GENOMIC DNA]</scope>
    <source>
        <strain evidence="3 4">YU 961-1</strain>
    </source>
</reference>
<dbReference type="Pfam" id="PF01740">
    <property type="entry name" value="STAS"/>
    <property type="match status" value="1"/>
</dbReference>
<comment type="caution">
    <text evidence="3">The sequence shown here is derived from an EMBL/GenBank/DDBJ whole genome shotgun (WGS) entry which is preliminary data.</text>
</comment>
<dbReference type="AlphaFoldDB" id="A0A2S6GPE7"/>
<dbReference type="SUPFAM" id="SSF81606">
    <property type="entry name" value="PP2C-like"/>
    <property type="match status" value="1"/>
</dbReference>
<dbReference type="InterPro" id="IPR036513">
    <property type="entry name" value="STAS_dom_sf"/>
</dbReference>
<organism evidence="3 4">
    <name type="scientific">Actinokineospora auranticolor</name>
    <dbReference type="NCBI Taxonomy" id="155976"/>
    <lineage>
        <taxon>Bacteria</taxon>
        <taxon>Bacillati</taxon>
        <taxon>Actinomycetota</taxon>
        <taxon>Actinomycetes</taxon>
        <taxon>Pseudonocardiales</taxon>
        <taxon>Pseudonocardiaceae</taxon>
        <taxon>Actinokineospora</taxon>
    </lineage>
</organism>
<dbReference type="SUPFAM" id="SSF52091">
    <property type="entry name" value="SpoIIaa-like"/>
    <property type="match status" value="1"/>
</dbReference>
<feature type="domain" description="STAS" evidence="2">
    <location>
        <begin position="342"/>
        <end position="404"/>
    </location>
</feature>
<dbReference type="CDD" id="cd16936">
    <property type="entry name" value="HATPase_RsbW-like"/>
    <property type="match status" value="1"/>
</dbReference>
<gene>
    <name evidence="3" type="ORF">CLV40_108119</name>
</gene>
<dbReference type="PANTHER" id="PTHR43156:SF2">
    <property type="entry name" value="STAGE II SPORULATION PROTEIN E"/>
    <property type="match status" value="1"/>
</dbReference>
<proteinExistence type="predicted"/>
<dbReference type="Gene3D" id="3.30.565.10">
    <property type="entry name" value="Histidine kinase-like ATPase, C-terminal domain"/>
    <property type="match status" value="1"/>
</dbReference>
<dbReference type="CDD" id="cd07043">
    <property type="entry name" value="STAS_anti-anti-sigma_factors"/>
    <property type="match status" value="1"/>
</dbReference>
<dbReference type="Pfam" id="PF07228">
    <property type="entry name" value="SpoIIE"/>
    <property type="match status" value="1"/>
</dbReference>
<dbReference type="InterPro" id="IPR003594">
    <property type="entry name" value="HATPase_dom"/>
</dbReference>